<gene>
    <name evidence="4" type="ORF">FSP39_007282</name>
</gene>
<comment type="caution">
    <text evidence="4">The sequence shown here is derived from an EMBL/GenBank/DDBJ whole genome shotgun (WGS) entry which is preliminary data.</text>
</comment>
<evidence type="ECO:0000259" key="3">
    <source>
        <dbReference type="PROSITE" id="PS50119"/>
    </source>
</evidence>
<keyword evidence="1" id="KW-0862">Zinc</keyword>
<dbReference type="PROSITE" id="PS50119">
    <property type="entry name" value="ZF_BBOX"/>
    <property type="match status" value="2"/>
</dbReference>
<name>A0AA89CA41_PINIB</name>
<evidence type="ECO:0000313" key="4">
    <source>
        <dbReference type="EMBL" id="KAK3101912.1"/>
    </source>
</evidence>
<dbReference type="PANTHER" id="PTHR25462:SF296">
    <property type="entry name" value="MEIOTIC P26, ISOFORM F"/>
    <property type="match status" value="1"/>
</dbReference>
<dbReference type="EMBL" id="VSWD01000005">
    <property type="protein sequence ID" value="KAK3101912.1"/>
    <property type="molecule type" value="Genomic_DNA"/>
</dbReference>
<evidence type="ECO:0000256" key="2">
    <source>
        <dbReference type="SAM" id="Coils"/>
    </source>
</evidence>
<evidence type="ECO:0000313" key="5">
    <source>
        <dbReference type="Proteomes" id="UP001186944"/>
    </source>
</evidence>
<dbReference type="InterPro" id="IPR011042">
    <property type="entry name" value="6-blade_b-propeller_TolB-like"/>
</dbReference>
<organism evidence="4 5">
    <name type="scientific">Pinctada imbricata</name>
    <name type="common">Atlantic pearl-oyster</name>
    <name type="synonym">Pinctada martensii</name>
    <dbReference type="NCBI Taxonomy" id="66713"/>
    <lineage>
        <taxon>Eukaryota</taxon>
        <taxon>Metazoa</taxon>
        <taxon>Spiralia</taxon>
        <taxon>Lophotrochozoa</taxon>
        <taxon>Mollusca</taxon>
        <taxon>Bivalvia</taxon>
        <taxon>Autobranchia</taxon>
        <taxon>Pteriomorphia</taxon>
        <taxon>Pterioida</taxon>
        <taxon>Pterioidea</taxon>
        <taxon>Pteriidae</taxon>
        <taxon>Pinctada</taxon>
    </lineage>
</organism>
<dbReference type="PANTHER" id="PTHR25462">
    <property type="entry name" value="BONUS, ISOFORM C-RELATED"/>
    <property type="match status" value="1"/>
</dbReference>
<dbReference type="SUPFAM" id="SSF63829">
    <property type="entry name" value="Calcium-dependent phosphotriesterase"/>
    <property type="match status" value="1"/>
</dbReference>
<dbReference type="Gene3D" id="2.120.10.30">
    <property type="entry name" value="TolB, C-terminal domain"/>
    <property type="match status" value="1"/>
</dbReference>
<feature type="coiled-coil region" evidence="2">
    <location>
        <begin position="250"/>
        <end position="277"/>
    </location>
</feature>
<dbReference type="SUPFAM" id="SSF57845">
    <property type="entry name" value="B-box zinc-binding domain"/>
    <property type="match status" value="1"/>
</dbReference>
<protein>
    <recommendedName>
        <fullName evidence="3">B box-type domain-containing protein</fullName>
    </recommendedName>
</protein>
<dbReference type="Gene3D" id="3.30.160.60">
    <property type="entry name" value="Classic Zinc Finger"/>
    <property type="match status" value="1"/>
</dbReference>
<reference evidence="4" key="1">
    <citation type="submission" date="2019-08" db="EMBL/GenBank/DDBJ databases">
        <title>The improved chromosome-level genome for the pearl oyster Pinctada fucata martensii using PacBio sequencing and Hi-C.</title>
        <authorList>
            <person name="Zheng Z."/>
        </authorList>
    </citation>
    <scope>NUCLEOTIDE SEQUENCE</scope>
    <source>
        <strain evidence="4">ZZ-2019</strain>
        <tissue evidence="4">Adductor muscle</tissue>
    </source>
</reference>
<dbReference type="AlphaFoldDB" id="A0AA89CA41"/>
<evidence type="ECO:0000256" key="1">
    <source>
        <dbReference type="PROSITE-ProRule" id="PRU00024"/>
    </source>
</evidence>
<proteinExistence type="predicted"/>
<feature type="domain" description="B box-type" evidence="3">
    <location>
        <begin position="25"/>
        <end position="72"/>
    </location>
</feature>
<dbReference type="CDD" id="cd19757">
    <property type="entry name" value="Bbox1"/>
    <property type="match status" value="1"/>
</dbReference>
<dbReference type="Proteomes" id="UP001186944">
    <property type="component" value="Unassembled WGS sequence"/>
</dbReference>
<keyword evidence="1" id="KW-0479">Metal-binding</keyword>
<keyword evidence="1" id="KW-0863">Zinc-finger</keyword>
<keyword evidence="2" id="KW-0175">Coiled coil</keyword>
<dbReference type="InterPro" id="IPR000315">
    <property type="entry name" value="Znf_B-box"/>
</dbReference>
<feature type="domain" description="B box-type" evidence="3">
    <location>
        <begin position="86"/>
        <end position="119"/>
    </location>
</feature>
<dbReference type="GO" id="GO:0008270">
    <property type="term" value="F:zinc ion binding"/>
    <property type="evidence" value="ECO:0007669"/>
    <property type="project" value="UniProtKB-KW"/>
</dbReference>
<keyword evidence="5" id="KW-1185">Reference proteome</keyword>
<accession>A0AA89CA41</accession>
<sequence length="574" mass="65450">MGQNFSTNHLMNNIIDYTKSKTESKHCNVCERENESKPASHWCVNCCDAFCGPCERQHRRFKVTALHKIVEIGKMKESESEGLLYGAEVFCEEHRSESIRFYCADHKSVCCMTCMMLHHRKCDEVGSVEDGAKALKTSKEVKELESDFKGLKTQFEELVQNREENIQSFTAHLAETEGKIETSFNELINHFETSKLEILEELGAKKKEVIPRLQDEKSELECKGAGIANDIAIFESTSLFAPPARYLQTVRSLLEQREKLETELNNQRSQLRNHNLEYKRNRIMDIIKKTTNLIGTVSVLQKEIVSTQCVRLGTDHVKGEDDDTHVWTRVKLKNKIQVEGDVTGVAYVDDNRVIGSSGDRTLTLFHMNGTPLNSVEFSNPFWSVRMKNHQEGAVVIERKCLQFFKIVGNQIILTARLGQLHENIKSAMDLAFVKKKDLFIGRNEIWVLDNTLSLVRGIAVEHSIGFMDVCDGHFICYTSYDEDTLYCVGLDGKQLFSYTHEKLKDATGVTVDSRGQIYVCGYASSNIHQLNHEGKLKRIIFEDLPSGPYCMRFNDAEDKVAIGCRECVLLYEFC</sequence>
<dbReference type="InterPro" id="IPR047153">
    <property type="entry name" value="TRIM45/56/19-like"/>
</dbReference>